<evidence type="ECO:0000259" key="22">
    <source>
        <dbReference type="PROSITE" id="PS50112"/>
    </source>
</evidence>
<evidence type="ECO:0000256" key="1">
    <source>
        <dbReference type="ARBA" id="ARBA00000085"/>
    </source>
</evidence>
<dbReference type="Gene3D" id="3.30.565.10">
    <property type="entry name" value="Histidine kinase-like ATPase, C-terminal domain"/>
    <property type="match status" value="1"/>
</dbReference>
<keyword evidence="5" id="KW-0597">Phosphoprotein</keyword>
<dbReference type="PROSITE" id="PS50112">
    <property type="entry name" value="PAS"/>
    <property type="match status" value="2"/>
</dbReference>
<evidence type="ECO:0000256" key="15">
    <source>
        <dbReference type="ARBA" id="ARBA00022989"/>
    </source>
</evidence>
<evidence type="ECO:0000256" key="21">
    <source>
        <dbReference type="SAM" id="Phobius"/>
    </source>
</evidence>
<evidence type="ECO:0000256" key="5">
    <source>
        <dbReference type="ARBA" id="ARBA00022553"/>
    </source>
</evidence>
<accession>A0ABQ6AF54</accession>
<dbReference type="InterPro" id="IPR001610">
    <property type="entry name" value="PAC"/>
</dbReference>
<keyword evidence="14" id="KW-0067">ATP-binding</keyword>
<dbReference type="Proteomes" id="UP001156641">
    <property type="component" value="Unassembled WGS sequence"/>
</dbReference>
<dbReference type="Pfam" id="PF13426">
    <property type="entry name" value="PAS_9"/>
    <property type="match status" value="1"/>
</dbReference>
<comment type="catalytic activity">
    <reaction evidence="1">
        <text>ATP + protein L-histidine = ADP + protein N-phospho-L-histidine.</text>
        <dbReference type="EC" id="2.7.13.3"/>
    </reaction>
</comment>
<keyword evidence="8" id="KW-0288">FMN</keyword>
<keyword evidence="20" id="KW-0675">Receptor</keyword>
<feature type="domain" description="PAC" evidence="23">
    <location>
        <begin position="211"/>
        <end position="263"/>
    </location>
</feature>
<evidence type="ECO:0000256" key="13">
    <source>
        <dbReference type="ARBA" id="ARBA00022777"/>
    </source>
</evidence>
<dbReference type="SMART" id="SM00091">
    <property type="entry name" value="PAS"/>
    <property type="match status" value="2"/>
</dbReference>
<feature type="transmembrane region" description="Helical" evidence="21">
    <location>
        <begin position="98"/>
        <end position="118"/>
    </location>
</feature>
<evidence type="ECO:0000256" key="16">
    <source>
        <dbReference type="ARBA" id="ARBA00022991"/>
    </source>
</evidence>
<dbReference type="InterPro" id="IPR025201">
    <property type="entry name" value="KdpD_TM"/>
</dbReference>
<feature type="domain" description="PAS" evidence="22">
    <location>
        <begin position="152"/>
        <end position="183"/>
    </location>
</feature>
<keyword evidence="19 21" id="KW-0472">Membrane</keyword>
<evidence type="ECO:0000256" key="10">
    <source>
        <dbReference type="ARBA" id="ARBA00022692"/>
    </source>
</evidence>
<evidence type="ECO:0000256" key="4">
    <source>
        <dbReference type="ARBA" id="ARBA00022543"/>
    </source>
</evidence>
<comment type="caution">
    <text evidence="24">The sequence shown here is derived from an EMBL/GenBank/DDBJ whole genome shotgun (WGS) entry which is preliminary data.</text>
</comment>
<keyword evidence="11" id="KW-0677">Repeat</keyword>
<evidence type="ECO:0000256" key="3">
    <source>
        <dbReference type="ARBA" id="ARBA00012438"/>
    </source>
</evidence>
<keyword evidence="7" id="KW-0285">Flavoprotein</keyword>
<evidence type="ECO:0000256" key="2">
    <source>
        <dbReference type="ARBA" id="ARBA00004141"/>
    </source>
</evidence>
<dbReference type="Gene3D" id="1.20.120.620">
    <property type="entry name" value="Backbone structure of the membrane domain of e. Coli histidine kinase receptor kdpd"/>
    <property type="match status" value="1"/>
</dbReference>
<evidence type="ECO:0000256" key="6">
    <source>
        <dbReference type="ARBA" id="ARBA00022606"/>
    </source>
</evidence>
<evidence type="ECO:0000256" key="19">
    <source>
        <dbReference type="ARBA" id="ARBA00023136"/>
    </source>
</evidence>
<comment type="subcellular location">
    <subcellularLocation>
        <location evidence="2">Membrane</location>
        <topology evidence="2">Multi-pass membrane protein</topology>
    </subcellularLocation>
</comment>
<keyword evidence="18" id="KW-0843">Virulence</keyword>
<keyword evidence="16" id="KW-0157">Chromophore</keyword>
<dbReference type="Pfam" id="PF00989">
    <property type="entry name" value="PAS"/>
    <property type="match status" value="1"/>
</dbReference>
<feature type="domain" description="PAS" evidence="22">
    <location>
        <begin position="264"/>
        <end position="309"/>
    </location>
</feature>
<dbReference type="InterPro" id="IPR035965">
    <property type="entry name" value="PAS-like_dom_sf"/>
</dbReference>
<dbReference type="RefSeq" id="WP_348522693.1">
    <property type="nucleotide sequence ID" value="NZ_BSOS01000098.1"/>
</dbReference>
<evidence type="ECO:0000256" key="11">
    <source>
        <dbReference type="ARBA" id="ARBA00022737"/>
    </source>
</evidence>
<keyword evidence="17" id="KW-0902">Two-component regulatory system</keyword>
<keyword evidence="10 21" id="KW-0812">Transmembrane</keyword>
<evidence type="ECO:0000313" key="24">
    <source>
        <dbReference type="EMBL" id="GLR68853.1"/>
    </source>
</evidence>
<evidence type="ECO:0000259" key="23">
    <source>
        <dbReference type="PROSITE" id="PS50113"/>
    </source>
</evidence>
<evidence type="ECO:0000256" key="14">
    <source>
        <dbReference type="ARBA" id="ARBA00022840"/>
    </source>
</evidence>
<name>A0ABQ6AF54_9PROT</name>
<gene>
    <name evidence="24" type="ORF">GCM10010909_35350</name>
</gene>
<evidence type="ECO:0000313" key="25">
    <source>
        <dbReference type="Proteomes" id="UP001156641"/>
    </source>
</evidence>
<dbReference type="PROSITE" id="PS50113">
    <property type="entry name" value="PAC"/>
    <property type="match status" value="1"/>
</dbReference>
<dbReference type="InterPro" id="IPR036890">
    <property type="entry name" value="HATPase_C_sf"/>
</dbReference>
<keyword evidence="6" id="KW-0716">Sensory transduction</keyword>
<feature type="transmembrane region" description="Helical" evidence="21">
    <location>
        <begin position="20"/>
        <end position="39"/>
    </location>
</feature>
<dbReference type="Pfam" id="PF13493">
    <property type="entry name" value="DUF4118"/>
    <property type="match status" value="1"/>
</dbReference>
<dbReference type="SUPFAM" id="SSF55785">
    <property type="entry name" value="PYP-like sensor domain (PAS domain)"/>
    <property type="match status" value="2"/>
</dbReference>
<dbReference type="Pfam" id="PF07536">
    <property type="entry name" value="HWE_HK"/>
    <property type="match status" value="1"/>
</dbReference>
<evidence type="ECO:0000256" key="20">
    <source>
        <dbReference type="ARBA" id="ARBA00023170"/>
    </source>
</evidence>
<keyword evidence="12" id="KW-0547">Nucleotide-binding</keyword>
<dbReference type="InterPro" id="IPR000014">
    <property type="entry name" value="PAS"/>
</dbReference>
<dbReference type="PANTHER" id="PTHR41523">
    <property type="entry name" value="TWO-COMPONENT SYSTEM SENSOR PROTEIN"/>
    <property type="match status" value="1"/>
</dbReference>
<proteinExistence type="predicted"/>
<organism evidence="24 25">
    <name type="scientific">Acidocella aquatica</name>
    <dbReference type="NCBI Taxonomy" id="1922313"/>
    <lineage>
        <taxon>Bacteria</taxon>
        <taxon>Pseudomonadati</taxon>
        <taxon>Pseudomonadota</taxon>
        <taxon>Alphaproteobacteria</taxon>
        <taxon>Acetobacterales</taxon>
        <taxon>Acidocellaceae</taxon>
        <taxon>Acidocella</taxon>
    </lineage>
</organism>
<reference evidence="25" key="1">
    <citation type="journal article" date="2019" name="Int. J. Syst. Evol. Microbiol.">
        <title>The Global Catalogue of Microorganisms (GCM) 10K type strain sequencing project: providing services to taxonomists for standard genome sequencing and annotation.</title>
        <authorList>
            <consortium name="The Broad Institute Genomics Platform"/>
            <consortium name="The Broad Institute Genome Sequencing Center for Infectious Disease"/>
            <person name="Wu L."/>
            <person name="Ma J."/>
        </authorList>
    </citation>
    <scope>NUCLEOTIDE SEQUENCE [LARGE SCALE GENOMIC DNA]</scope>
    <source>
        <strain evidence="25">NBRC 112502</strain>
    </source>
</reference>
<dbReference type="Gene3D" id="3.30.450.20">
    <property type="entry name" value="PAS domain"/>
    <property type="match status" value="2"/>
</dbReference>
<protein>
    <recommendedName>
        <fullName evidence="3">histidine kinase</fullName>
        <ecNumber evidence="3">2.7.13.3</ecNumber>
    </recommendedName>
</protein>
<dbReference type="EMBL" id="BSOS01000098">
    <property type="protein sequence ID" value="GLR68853.1"/>
    <property type="molecule type" value="Genomic_DNA"/>
</dbReference>
<dbReference type="CDD" id="cd00130">
    <property type="entry name" value="PAS"/>
    <property type="match status" value="2"/>
</dbReference>
<dbReference type="NCBIfam" id="TIGR00229">
    <property type="entry name" value="sensory_box"/>
    <property type="match status" value="2"/>
</dbReference>
<evidence type="ECO:0000256" key="8">
    <source>
        <dbReference type="ARBA" id="ARBA00022643"/>
    </source>
</evidence>
<dbReference type="InterPro" id="IPR011102">
    <property type="entry name" value="Sig_transdc_His_kinase_HWE"/>
</dbReference>
<dbReference type="InterPro" id="IPR038318">
    <property type="entry name" value="KdpD_sf"/>
</dbReference>
<evidence type="ECO:0000256" key="12">
    <source>
        <dbReference type="ARBA" id="ARBA00022741"/>
    </source>
</evidence>
<sequence>MQCRLQPVATAMQLAANAGIRYVFAVLAILVAVVLQQTLDAHFSPLPPYIMFYPAVIIVAAIANSGPGLFTTLLSSVYAGYFILPPHGSFRIEHTGDIIGMLIFAVTGVMVSVLAGGFHRKRAREKKLSEQSLRRSEDHFRILGEGVKGYAIYMLDRDGTVVSWTAVAEQLKGWPEHEVLGKNFSLFFTAEAVDSGRPRQILEIARAEGSFHEEIERVRKDGSHFWAAITLTALRGEGAQPQGYAVLARDISERKQAERDIAASRSQLLSIVNSALDAIVAVDSAQRIVLFNPAAETMFGYSASDIIGQPIERLIPHRFHGVHAGHLRNFAAEGVASRNMEDLGTLSGRRSNGDEFPLEASISQGETEGGQLFTAILRDITQRRRAEAHQSLLLGELAHRVKNTLAVVQSIAAQTHRFSRPEDFYITFCGRLEALGNANDLLTSSEWEGATLADIITFSFAPYSVQGMVERWTTEGPRIWLAPNEAVTLSLVFHEMITNAVKFGALSDANGKIGINWKLTSEDAIPAVTIHWREYNGPAVNPPTRRGFGSKLLERAITHEFNGDMKNDFHSAGFECMVRLPLSAKVRVQT</sequence>
<feature type="transmembrane region" description="Helical" evidence="21">
    <location>
        <begin position="51"/>
        <end position="78"/>
    </location>
</feature>
<keyword evidence="13" id="KW-0418">Kinase</keyword>
<dbReference type="InterPro" id="IPR000700">
    <property type="entry name" value="PAS-assoc_C"/>
</dbReference>
<dbReference type="PANTHER" id="PTHR41523:SF8">
    <property type="entry name" value="ETHYLENE RESPONSE SENSOR PROTEIN"/>
    <property type="match status" value="1"/>
</dbReference>
<dbReference type="SMART" id="SM00911">
    <property type="entry name" value="HWE_HK"/>
    <property type="match status" value="1"/>
</dbReference>
<evidence type="ECO:0000256" key="7">
    <source>
        <dbReference type="ARBA" id="ARBA00022630"/>
    </source>
</evidence>
<evidence type="ECO:0000256" key="18">
    <source>
        <dbReference type="ARBA" id="ARBA00023026"/>
    </source>
</evidence>
<evidence type="ECO:0000256" key="17">
    <source>
        <dbReference type="ARBA" id="ARBA00023012"/>
    </source>
</evidence>
<dbReference type="SMART" id="SM00086">
    <property type="entry name" value="PAC"/>
    <property type="match status" value="2"/>
</dbReference>
<keyword evidence="25" id="KW-1185">Reference proteome</keyword>
<keyword evidence="4" id="KW-0600">Photoreceptor protein</keyword>
<dbReference type="EC" id="2.7.13.3" evidence="3"/>
<keyword evidence="9" id="KW-0808">Transferase</keyword>
<keyword evidence="15 21" id="KW-1133">Transmembrane helix</keyword>
<dbReference type="InterPro" id="IPR013767">
    <property type="entry name" value="PAS_fold"/>
</dbReference>
<evidence type="ECO:0000256" key="9">
    <source>
        <dbReference type="ARBA" id="ARBA00022679"/>
    </source>
</evidence>